<proteinExistence type="inferred from homology"/>
<comment type="cofactor">
    <cofactor evidence="1">
        <name>Mg(2+)</name>
        <dbReference type="ChEBI" id="CHEBI:18420"/>
    </cofactor>
</comment>
<dbReference type="EC" id="3.1.11.2" evidence="8"/>
<feature type="domain" description="Endonuclease/exonuclease/phosphatase" evidence="7">
    <location>
        <begin position="4"/>
        <end position="258"/>
    </location>
</feature>
<organism evidence="8 9">
    <name type="scientific">Rhodococcoides corynebacterioides</name>
    <dbReference type="NCBI Taxonomy" id="53972"/>
    <lineage>
        <taxon>Bacteria</taxon>
        <taxon>Bacillati</taxon>
        <taxon>Actinomycetota</taxon>
        <taxon>Actinomycetes</taxon>
        <taxon>Mycobacteriales</taxon>
        <taxon>Nocardiaceae</taxon>
        <taxon>Rhodococcoides</taxon>
    </lineage>
</organism>
<sequence length="299" mass="32802">MRLATWNVNSVRSRVDRIVDWLGRSDVDVLAIQETKCKDEQFPYQRFADIGYEVAHVGHSQWNGVAIASRVGLTDVRTEFEHQPGFHKDPAETPVVEARALGAVCGGVRVWSLYVPNGRTLDDPHYRYKLDWLAALRDDARSWLDADPEAQVALVGDWNVAPTDDDVWDPALFEGRTHTSPPERAAFEAVVDAGYADVVRPFTPGPGVYTYWDYTQLRFPRREGLRIDFVLASPALAARVVGAEIDRQERKGKGASDHAPVVVDLSTTSDTRSASTASATRSASTASATRSASTASSGS</sequence>
<dbReference type="Gene3D" id="3.60.10.10">
    <property type="entry name" value="Endonuclease/exonuclease/phosphatase"/>
    <property type="match status" value="1"/>
</dbReference>
<keyword evidence="4 8" id="KW-0378">Hydrolase</keyword>
<comment type="caution">
    <text evidence="8">The sequence shown here is derived from an EMBL/GenBank/DDBJ whole genome shotgun (WGS) entry which is preliminary data.</text>
</comment>
<evidence type="ECO:0000256" key="4">
    <source>
        <dbReference type="ARBA" id="ARBA00022801"/>
    </source>
</evidence>
<dbReference type="PANTHER" id="PTHR43250">
    <property type="entry name" value="EXODEOXYRIBONUCLEASE III"/>
    <property type="match status" value="1"/>
</dbReference>
<keyword evidence="5" id="KW-0460">Magnesium</keyword>
<evidence type="ECO:0000313" key="9">
    <source>
        <dbReference type="Proteomes" id="UP000825228"/>
    </source>
</evidence>
<dbReference type="CDD" id="cd09086">
    <property type="entry name" value="ExoIII-like_AP-endo"/>
    <property type="match status" value="1"/>
</dbReference>
<dbReference type="EMBL" id="JABUBU010000010">
    <property type="protein sequence ID" value="MBY6367465.1"/>
    <property type="molecule type" value="Genomic_DNA"/>
</dbReference>
<evidence type="ECO:0000256" key="1">
    <source>
        <dbReference type="ARBA" id="ARBA00001946"/>
    </source>
</evidence>
<dbReference type="Proteomes" id="UP000825228">
    <property type="component" value="Unassembled WGS sequence"/>
</dbReference>
<reference evidence="8 9" key="1">
    <citation type="submission" date="2020-06" db="EMBL/GenBank/DDBJ databases">
        <title>Taxonomy, biology and ecology of Rhodococcus bacteria occurring in California pistachio and other woody hosts as revealed by genome sequence analyses.</title>
        <authorList>
            <person name="Gai Y."/>
            <person name="Riely B."/>
        </authorList>
    </citation>
    <scope>NUCLEOTIDE SEQUENCE [LARGE SCALE GENOMIC DNA]</scope>
    <source>
        <strain evidence="8 9">BP-281</strain>
    </source>
</reference>
<dbReference type="NCBIfam" id="TIGR00633">
    <property type="entry name" value="xth"/>
    <property type="match status" value="1"/>
</dbReference>
<dbReference type="NCBIfam" id="TIGR00195">
    <property type="entry name" value="exoDNase_III"/>
    <property type="match status" value="1"/>
</dbReference>
<evidence type="ECO:0000256" key="2">
    <source>
        <dbReference type="ARBA" id="ARBA00007092"/>
    </source>
</evidence>
<dbReference type="PROSITE" id="PS51435">
    <property type="entry name" value="AP_NUCLEASE_F1_4"/>
    <property type="match status" value="1"/>
</dbReference>
<dbReference type="InterPro" id="IPR005135">
    <property type="entry name" value="Endo/exonuclease/phosphatase"/>
</dbReference>
<dbReference type="InterPro" id="IPR037493">
    <property type="entry name" value="ExoIII-like"/>
</dbReference>
<gene>
    <name evidence="8" type="primary">xth</name>
    <name evidence="8" type="ORF">HQ603_11925</name>
</gene>
<dbReference type="GO" id="GO:0008311">
    <property type="term" value="F:double-stranded DNA 3'-5' DNA exonuclease activity"/>
    <property type="evidence" value="ECO:0007669"/>
    <property type="project" value="UniProtKB-EC"/>
</dbReference>
<feature type="region of interest" description="Disordered" evidence="6">
    <location>
        <begin position="246"/>
        <end position="299"/>
    </location>
</feature>
<keyword evidence="3" id="KW-0479">Metal-binding</keyword>
<dbReference type="InterPro" id="IPR004808">
    <property type="entry name" value="AP_endonuc_1"/>
</dbReference>
<name>A0ABS7P521_9NOCA</name>
<dbReference type="PANTHER" id="PTHR43250:SF2">
    <property type="entry name" value="EXODEOXYRIBONUCLEASE III"/>
    <property type="match status" value="1"/>
</dbReference>
<comment type="similarity">
    <text evidence="2">Belongs to the DNA repair enzymes AP/ExoA family.</text>
</comment>
<dbReference type="RefSeq" id="WP_222684753.1">
    <property type="nucleotide sequence ID" value="NZ_JABUBT010000006.1"/>
</dbReference>
<evidence type="ECO:0000256" key="5">
    <source>
        <dbReference type="ARBA" id="ARBA00022842"/>
    </source>
</evidence>
<dbReference type="SUPFAM" id="SSF56219">
    <property type="entry name" value="DNase I-like"/>
    <property type="match status" value="1"/>
</dbReference>
<accession>A0ABS7P521</accession>
<keyword evidence="9" id="KW-1185">Reference proteome</keyword>
<protein>
    <submittedName>
        <fullName evidence="8">Exodeoxyribonuclease III</fullName>
        <ecNumber evidence="8">3.1.11.2</ecNumber>
    </submittedName>
</protein>
<evidence type="ECO:0000256" key="3">
    <source>
        <dbReference type="ARBA" id="ARBA00022723"/>
    </source>
</evidence>
<evidence type="ECO:0000259" key="7">
    <source>
        <dbReference type="Pfam" id="PF03372"/>
    </source>
</evidence>
<feature type="compositionally biased region" description="Low complexity" evidence="6">
    <location>
        <begin position="266"/>
        <end position="299"/>
    </location>
</feature>
<dbReference type="InterPro" id="IPR036691">
    <property type="entry name" value="Endo/exonu/phosph_ase_sf"/>
</dbReference>
<evidence type="ECO:0000256" key="6">
    <source>
        <dbReference type="SAM" id="MobiDB-lite"/>
    </source>
</evidence>
<evidence type="ECO:0000313" key="8">
    <source>
        <dbReference type="EMBL" id="MBY6367465.1"/>
    </source>
</evidence>
<dbReference type="Pfam" id="PF03372">
    <property type="entry name" value="Exo_endo_phos"/>
    <property type="match status" value="1"/>
</dbReference>
<feature type="compositionally biased region" description="Basic and acidic residues" evidence="6">
    <location>
        <begin position="246"/>
        <end position="256"/>
    </location>
</feature>